<keyword evidence="2 4" id="KW-0378">Hydrolase</keyword>
<dbReference type="OrthoDB" id="9806150at2"/>
<dbReference type="SUPFAM" id="SSF55811">
    <property type="entry name" value="Nudix"/>
    <property type="match status" value="1"/>
</dbReference>
<dbReference type="InterPro" id="IPR020084">
    <property type="entry name" value="NUDIX_hydrolase_CS"/>
</dbReference>
<evidence type="ECO:0000313" key="5">
    <source>
        <dbReference type="Proteomes" id="UP000256763"/>
    </source>
</evidence>
<dbReference type="InterPro" id="IPR000086">
    <property type="entry name" value="NUDIX_hydrolase_dom"/>
</dbReference>
<reference evidence="5" key="1">
    <citation type="submission" date="2017-05" db="EMBL/GenBank/DDBJ databases">
        <authorList>
            <person name="Sharma S."/>
            <person name="Sidhu C."/>
            <person name="Pinnaka A.K."/>
        </authorList>
    </citation>
    <scope>NUCLEOTIDE SEQUENCE [LARGE SCALE GENOMIC DNA]</scope>
    <source>
        <strain evidence="5">AK93</strain>
    </source>
</reference>
<dbReference type="Pfam" id="PF00293">
    <property type="entry name" value="NUDIX"/>
    <property type="match status" value="1"/>
</dbReference>
<dbReference type="PROSITE" id="PS51462">
    <property type="entry name" value="NUDIX"/>
    <property type="match status" value="1"/>
</dbReference>
<dbReference type="RefSeq" id="WP_116301250.1">
    <property type="nucleotide sequence ID" value="NZ_NFZV01000003.1"/>
</dbReference>
<proteinExistence type="predicted"/>
<keyword evidence="5" id="KW-1185">Reference proteome</keyword>
<name>A0A3E0X151_9GAMM</name>
<evidence type="ECO:0000256" key="2">
    <source>
        <dbReference type="ARBA" id="ARBA00022801"/>
    </source>
</evidence>
<dbReference type="Gene3D" id="3.90.79.10">
    <property type="entry name" value="Nucleoside Triphosphate Pyrophosphohydrolase"/>
    <property type="match status" value="1"/>
</dbReference>
<dbReference type="Proteomes" id="UP000256763">
    <property type="component" value="Unassembled WGS sequence"/>
</dbReference>
<dbReference type="PROSITE" id="PS00893">
    <property type="entry name" value="NUDIX_BOX"/>
    <property type="match status" value="1"/>
</dbReference>
<gene>
    <name evidence="4" type="ORF">CAL65_06140</name>
</gene>
<comment type="cofactor">
    <cofactor evidence="1">
        <name>Mg(2+)</name>
        <dbReference type="ChEBI" id="CHEBI:18420"/>
    </cofactor>
</comment>
<evidence type="ECO:0000256" key="1">
    <source>
        <dbReference type="ARBA" id="ARBA00001946"/>
    </source>
</evidence>
<dbReference type="EMBL" id="NFZW01000004">
    <property type="protein sequence ID" value="RFA38395.1"/>
    <property type="molecule type" value="Genomic_DNA"/>
</dbReference>
<dbReference type="GO" id="GO:0016787">
    <property type="term" value="F:hydrolase activity"/>
    <property type="evidence" value="ECO:0007669"/>
    <property type="project" value="UniProtKB-KW"/>
</dbReference>
<accession>A0A3E0X151</accession>
<evidence type="ECO:0000313" key="4">
    <source>
        <dbReference type="EMBL" id="RFA38395.1"/>
    </source>
</evidence>
<feature type="domain" description="Nudix hydrolase" evidence="3">
    <location>
        <begin position="44"/>
        <end position="174"/>
    </location>
</feature>
<dbReference type="NCBIfam" id="NF008736">
    <property type="entry name" value="PRK11762.1"/>
    <property type="match status" value="1"/>
</dbReference>
<dbReference type="InterPro" id="IPR015797">
    <property type="entry name" value="NUDIX_hydrolase-like_dom_sf"/>
</dbReference>
<evidence type="ECO:0000259" key="3">
    <source>
        <dbReference type="PROSITE" id="PS51462"/>
    </source>
</evidence>
<dbReference type="AlphaFoldDB" id="A0A3E0X151"/>
<comment type="caution">
    <text evidence="4">The sequence shown here is derived from an EMBL/GenBank/DDBJ whole genome shotgun (WGS) entry which is preliminary data.</text>
</comment>
<protein>
    <submittedName>
        <fullName evidence="4">ADP compounds hydrolase NudE</fullName>
    </submittedName>
</protein>
<sequence length="194" mass="20759">MTKLPHILDIATVAQSRLFQIENVRLRFANGAETDYERITAGDCYGGAVMVVPVAANGAFLLVREYAVGLERYELGPPKGLIERGESVEQAANRELMEEIGMAARRFRRLSPLALAPGFLNFTCEVLLATELYPASLPGDEPEALEVIALAPDALETAIADASISEARSIAALYLARSCLAAAASIPAVVPMAR</sequence>
<organism evidence="4 5">
    <name type="scientific">Alkalilimnicola ehrlichii</name>
    <dbReference type="NCBI Taxonomy" id="351052"/>
    <lineage>
        <taxon>Bacteria</taxon>
        <taxon>Pseudomonadati</taxon>
        <taxon>Pseudomonadota</taxon>
        <taxon>Gammaproteobacteria</taxon>
        <taxon>Chromatiales</taxon>
        <taxon>Ectothiorhodospiraceae</taxon>
        <taxon>Alkalilimnicola</taxon>
    </lineage>
</organism>